<dbReference type="GO" id="GO:0003677">
    <property type="term" value="F:DNA binding"/>
    <property type="evidence" value="ECO:0007669"/>
    <property type="project" value="UniProtKB-KW"/>
</dbReference>
<keyword evidence="5" id="KW-0539">Nucleus</keyword>
<proteinExistence type="predicted"/>
<dbReference type="GO" id="GO:0005634">
    <property type="term" value="C:nucleus"/>
    <property type="evidence" value="ECO:0007669"/>
    <property type="project" value="UniProtKB-SubCell"/>
</dbReference>
<evidence type="ECO:0000313" key="7">
    <source>
        <dbReference type="EMBL" id="KAG2304893.1"/>
    </source>
</evidence>
<reference evidence="7 8" key="1">
    <citation type="submission" date="2020-02" db="EMBL/GenBank/DDBJ databases">
        <authorList>
            <person name="Ma Q."/>
            <person name="Huang Y."/>
            <person name="Song X."/>
            <person name="Pei D."/>
        </authorList>
    </citation>
    <scope>NUCLEOTIDE SEQUENCE [LARGE SCALE GENOMIC DNA]</scope>
    <source>
        <strain evidence="7">Sxm20200214</strain>
        <tissue evidence="7">Leaf</tissue>
    </source>
</reference>
<dbReference type="InterPro" id="IPR003340">
    <property type="entry name" value="B3_DNA-bd"/>
</dbReference>
<dbReference type="Pfam" id="PF02362">
    <property type="entry name" value="B3"/>
    <property type="match status" value="1"/>
</dbReference>
<keyword evidence="4" id="KW-0804">Transcription</keyword>
<organism evidence="7 8">
    <name type="scientific">Brassica carinata</name>
    <name type="common">Ethiopian mustard</name>
    <name type="synonym">Abyssinian cabbage</name>
    <dbReference type="NCBI Taxonomy" id="52824"/>
    <lineage>
        <taxon>Eukaryota</taxon>
        <taxon>Viridiplantae</taxon>
        <taxon>Streptophyta</taxon>
        <taxon>Embryophyta</taxon>
        <taxon>Tracheophyta</taxon>
        <taxon>Spermatophyta</taxon>
        <taxon>Magnoliopsida</taxon>
        <taxon>eudicotyledons</taxon>
        <taxon>Gunneridae</taxon>
        <taxon>Pentapetalae</taxon>
        <taxon>rosids</taxon>
        <taxon>malvids</taxon>
        <taxon>Brassicales</taxon>
        <taxon>Brassicaceae</taxon>
        <taxon>Brassiceae</taxon>
        <taxon>Brassica</taxon>
    </lineage>
</organism>
<evidence type="ECO:0000259" key="6">
    <source>
        <dbReference type="PROSITE" id="PS50863"/>
    </source>
</evidence>
<evidence type="ECO:0000313" key="8">
    <source>
        <dbReference type="Proteomes" id="UP000886595"/>
    </source>
</evidence>
<protein>
    <recommendedName>
        <fullName evidence="6">TF-B3 domain-containing protein</fullName>
    </recommendedName>
</protein>
<evidence type="ECO:0000256" key="2">
    <source>
        <dbReference type="ARBA" id="ARBA00023015"/>
    </source>
</evidence>
<evidence type="ECO:0000256" key="3">
    <source>
        <dbReference type="ARBA" id="ARBA00023125"/>
    </source>
</evidence>
<keyword evidence="2" id="KW-0805">Transcription regulation</keyword>
<name>A0A8X7SEX9_BRACI</name>
<keyword evidence="8" id="KW-1185">Reference proteome</keyword>
<comment type="caution">
    <text evidence="7">The sequence shown here is derived from an EMBL/GenBank/DDBJ whole genome shotgun (WGS) entry which is preliminary data.</text>
</comment>
<dbReference type="CDD" id="cd10017">
    <property type="entry name" value="B3_DNA"/>
    <property type="match status" value="1"/>
</dbReference>
<dbReference type="SMART" id="SM01019">
    <property type="entry name" value="B3"/>
    <property type="match status" value="1"/>
</dbReference>
<evidence type="ECO:0000256" key="4">
    <source>
        <dbReference type="ARBA" id="ARBA00023163"/>
    </source>
</evidence>
<dbReference type="SUPFAM" id="SSF101936">
    <property type="entry name" value="DNA-binding pseudobarrel domain"/>
    <property type="match status" value="1"/>
</dbReference>
<dbReference type="PANTHER" id="PTHR31674:SF31">
    <property type="entry name" value="TF-B3 DOMAIN-CONTAINING PROTEIN"/>
    <property type="match status" value="1"/>
</dbReference>
<accession>A0A8X7SEX9</accession>
<dbReference type="PANTHER" id="PTHR31674">
    <property type="entry name" value="B3 DOMAIN-CONTAINING PROTEIN REM-LIKE 3-RELATED"/>
    <property type="match status" value="1"/>
</dbReference>
<gene>
    <name evidence="7" type="ORF">Bca52824_033544</name>
</gene>
<evidence type="ECO:0000256" key="1">
    <source>
        <dbReference type="ARBA" id="ARBA00004123"/>
    </source>
</evidence>
<dbReference type="PROSITE" id="PS50863">
    <property type="entry name" value="B3"/>
    <property type="match status" value="1"/>
</dbReference>
<dbReference type="Proteomes" id="UP000886595">
    <property type="component" value="Unassembled WGS sequence"/>
</dbReference>
<keyword evidence="3" id="KW-0238">DNA-binding</keyword>
<sequence>MFHGFTDRYVQGMVSRVQYYEVTGASASLTKSFTKLVQQPPSIDKQCLLSHSTTYLPVVASSSPGFNKQCQEMILVNKEGNSWTVNLRFSESDGMYYIKRGWKKFCLDNRCAIGDLLVFNLVGDGKTVPLLCVCPERKECAELLNKYLSRKSGK</sequence>
<feature type="domain" description="TF-B3" evidence="6">
    <location>
        <begin position="39"/>
        <end position="137"/>
    </location>
</feature>
<dbReference type="InterPro" id="IPR015300">
    <property type="entry name" value="DNA-bd_pseudobarrel_sf"/>
</dbReference>
<dbReference type="AlphaFoldDB" id="A0A8X7SEX9"/>
<dbReference type="InterPro" id="IPR039218">
    <property type="entry name" value="REM_fam"/>
</dbReference>
<dbReference type="EMBL" id="JAAMPC010000007">
    <property type="protein sequence ID" value="KAG2304893.1"/>
    <property type="molecule type" value="Genomic_DNA"/>
</dbReference>
<comment type="subcellular location">
    <subcellularLocation>
        <location evidence="1">Nucleus</location>
    </subcellularLocation>
</comment>
<dbReference type="Gene3D" id="2.40.330.10">
    <property type="entry name" value="DNA-binding pseudobarrel domain"/>
    <property type="match status" value="1"/>
</dbReference>
<evidence type="ECO:0000256" key="5">
    <source>
        <dbReference type="ARBA" id="ARBA00023242"/>
    </source>
</evidence>